<dbReference type="InterPro" id="IPR000477">
    <property type="entry name" value="RT_dom"/>
</dbReference>
<dbReference type="AlphaFoldDB" id="A0A0V1MLK3"/>
<name>A0A0V1MLK3_9BILA</name>
<evidence type="ECO:0000256" key="1">
    <source>
        <dbReference type="SAM" id="MobiDB-lite"/>
    </source>
</evidence>
<feature type="region of interest" description="Disordered" evidence="1">
    <location>
        <begin position="666"/>
        <end position="687"/>
    </location>
</feature>
<feature type="non-terminal residue" evidence="3">
    <location>
        <position position="759"/>
    </location>
</feature>
<dbReference type="InterPro" id="IPR043128">
    <property type="entry name" value="Rev_trsase/Diguanyl_cyclase"/>
</dbReference>
<dbReference type="Pfam" id="PF05380">
    <property type="entry name" value="Peptidase_A17"/>
    <property type="match status" value="1"/>
</dbReference>
<dbReference type="CDD" id="cd01644">
    <property type="entry name" value="RT_pepA17"/>
    <property type="match status" value="1"/>
</dbReference>
<dbReference type="PANTHER" id="PTHR47331">
    <property type="entry name" value="PHD-TYPE DOMAIN-CONTAINING PROTEIN"/>
    <property type="match status" value="1"/>
</dbReference>
<dbReference type="PANTHER" id="PTHR47331:SF5">
    <property type="entry name" value="RIBONUCLEASE H"/>
    <property type="match status" value="1"/>
</dbReference>
<dbReference type="Pfam" id="PF00078">
    <property type="entry name" value="RVT_1"/>
    <property type="match status" value="1"/>
</dbReference>
<dbReference type="EMBL" id="JYDO01000078">
    <property type="protein sequence ID" value="KRZ72451.1"/>
    <property type="molecule type" value="Genomic_DNA"/>
</dbReference>
<feature type="non-terminal residue" evidence="3">
    <location>
        <position position="1"/>
    </location>
</feature>
<accession>A0A0V1MLK3</accession>
<organism evidence="3 4">
    <name type="scientific">Trichinella papuae</name>
    <dbReference type="NCBI Taxonomy" id="268474"/>
    <lineage>
        <taxon>Eukaryota</taxon>
        <taxon>Metazoa</taxon>
        <taxon>Ecdysozoa</taxon>
        <taxon>Nematoda</taxon>
        <taxon>Enoplea</taxon>
        <taxon>Dorylaimia</taxon>
        <taxon>Trichinellida</taxon>
        <taxon>Trichinellidae</taxon>
        <taxon>Trichinella</taxon>
    </lineage>
</organism>
<evidence type="ECO:0000313" key="3">
    <source>
        <dbReference type="EMBL" id="KRZ72451.1"/>
    </source>
</evidence>
<dbReference type="InterPro" id="IPR043502">
    <property type="entry name" value="DNA/RNA_pol_sf"/>
</dbReference>
<dbReference type="STRING" id="268474.A0A0V1MLK3"/>
<gene>
    <name evidence="3" type="ORF">T10_676</name>
</gene>
<feature type="compositionally biased region" description="Polar residues" evidence="1">
    <location>
        <begin position="670"/>
        <end position="682"/>
    </location>
</feature>
<protein>
    <recommendedName>
        <fullName evidence="2">Reverse transcriptase domain-containing protein</fullName>
    </recommendedName>
</protein>
<keyword evidence="4" id="KW-1185">Reference proteome</keyword>
<dbReference type="InterPro" id="IPR008042">
    <property type="entry name" value="Retrotrans_Pao"/>
</dbReference>
<dbReference type="Gene3D" id="3.10.10.10">
    <property type="entry name" value="HIV Type 1 Reverse Transcriptase, subunit A, domain 1"/>
    <property type="match status" value="1"/>
</dbReference>
<comment type="caution">
    <text evidence="3">The sequence shown here is derived from an EMBL/GenBank/DDBJ whole genome shotgun (WGS) entry which is preliminary data.</text>
</comment>
<dbReference type="OrthoDB" id="5920525at2759"/>
<dbReference type="Proteomes" id="UP000054843">
    <property type="component" value="Unassembled WGS sequence"/>
</dbReference>
<reference evidence="3 4" key="1">
    <citation type="submission" date="2015-01" db="EMBL/GenBank/DDBJ databases">
        <title>Evolution of Trichinella species and genotypes.</title>
        <authorList>
            <person name="Korhonen P.K."/>
            <person name="Edoardo P."/>
            <person name="Giuseppe L.R."/>
            <person name="Gasser R.B."/>
        </authorList>
    </citation>
    <scope>NUCLEOTIDE SEQUENCE [LARGE SCALE GENOMIC DNA]</scope>
    <source>
        <strain evidence="3">ISS1980</strain>
    </source>
</reference>
<evidence type="ECO:0000313" key="4">
    <source>
        <dbReference type="Proteomes" id="UP000054843"/>
    </source>
</evidence>
<dbReference type="Gene3D" id="3.30.70.270">
    <property type="match status" value="1"/>
</dbReference>
<proteinExistence type="predicted"/>
<evidence type="ECO:0000259" key="2">
    <source>
        <dbReference type="Pfam" id="PF00078"/>
    </source>
</evidence>
<feature type="domain" description="Reverse transcriptase" evidence="2">
    <location>
        <begin position="391"/>
        <end position="517"/>
    </location>
</feature>
<dbReference type="SUPFAM" id="SSF56672">
    <property type="entry name" value="DNA/RNA polymerases"/>
    <property type="match status" value="1"/>
</dbReference>
<sequence length="759" mass="85560">ARQRIFWRSGEERDISVFGAICFGTRAVTDVETCNTCGKCRLEDETERARINKHRATADELERTRRKQISRPYPAGRDILVTEDTAKALGLVGVAETVTVKGIGSIHCTPTLAKRVRFRLSPVKTNQHDLGGELIEALTLPRICDDIQSVPIRSGDWKHLQHLQITEEQDEKLPVHVLIGVDAYSRFLGEKILRGNPTDQVAIETTLGWVVFSPVNPPPTSQYRCHCVQIEDNMEHLLKKFWELEAIGIQQQEEKTTQDTVSCQFLDTLTHDGSRYSVGLLWKPGVVRLPDNYTLAERRLRSVERSLRKDRVNQREYTAVIEEYLQNGWAEEVTTQNGEPGKTWYLPHYAVYKIADGQTKCRVGFDGSAKYAGASLNDHLTTGPNLQADLVSILLRFKQYRIAVQADIEKMYLQVGLRAEDRDACRFLWRDCTLDAPPRRYRLTRVCFGLACSPYLAIKLLKAHAELNPDESDETVKLALANMYVDDLVMSCDKEAQVRDLIRRVLVFLKKGGFHLKKWTSNRVELLDTLLKEDVSTNGEKEIGKTLGVFWMKDEDILTFKPPADLNTQSRSTRRKMLSLTARLYDPLGYIAPFTGQMKMLFQRLWTTGLGRTITTTDGKTMAQLARTTLDTGLDPVPDETGAKDRTPHLRICGLCVYSGGINKPPDSGELSSTSKTNQSPSAGADGGIAMCQIEKIYVKGTDATNPGDHLLERQEHLLAGNLSSQTECRKSRNHRPLSVGDIVQLKKTQRTFLVEVDR</sequence>